<dbReference type="EMBL" id="RAWI01000066">
    <property type="protein sequence ID" value="RKI11058.1"/>
    <property type="molecule type" value="Genomic_DNA"/>
</dbReference>
<organism evidence="2 3">
    <name type="scientific">Corallococcus praedator</name>
    <dbReference type="NCBI Taxonomy" id="2316724"/>
    <lineage>
        <taxon>Bacteria</taxon>
        <taxon>Pseudomonadati</taxon>
        <taxon>Myxococcota</taxon>
        <taxon>Myxococcia</taxon>
        <taxon>Myxococcales</taxon>
        <taxon>Cystobacterineae</taxon>
        <taxon>Myxococcaceae</taxon>
        <taxon>Corallococcus</taxon>
    </lineage>
</organism>
<evidence type="ECO:0000313" key="3">
    <source>
        <dbReference type="Proteomes" id="UP000278907"/>
    </source>
</evidence>
<comment type="caution">
    <text evidence="2">The sequence shown here is derived from an EMBL/GenBank/DDBJ whole genome shotgun (WGS) entry which is preliminary data.</text>
</comment>
<feature type="region of interest" description="Disordered" evidence="1">
    <location>
        <begin position="1"/>
        <end position="69"/>
    </location>
</feature>
<protein>
    <submittedName>
        <fullName evidence="2">Uncharacterized protein</fullName>
    </submittedName>
</protein>
<sequence>MTTLALRGPDAGGNVPGLARGQTLQRRRPVSPPRPGSGTASEDRCPAPPPRPSCRRGYAGPGKGNAMGPDFWREMPEALQRLPASCLCPLPALHRGAAGAAAPPPPARAGVRNSWRGRRA</sequence>
<feature type="region of interest" description="Disordered" evidence="1">
    <location>
        <begin position="96"/>
        <end position="120"/>
    </location>
</feature>
<accession>A0ABX9QMC8</accession>
<dbReference type="Proteomes" id="UP000278907">
    <property type="component" value="Unassembled WGS sequence"/>
</dbReference>
<proteinExistence type="predicted"/>
<name>A0ABX9QMC8_9BACT</name>
<keyword evidence="3" id="KW-1185">Reference proteome</keyword>
<gene>
    <name evidence="2" type="ORF">D7Y13_11600</name>
</gene>
<evidence type="ECO:0000313" key="2">
    <source>
        <dbReference type="EMBL" id="RKI11058.1"/>
    </source>
</evidence>
<reference evidence="2 3" key="1">
    <citation type="submission" date="2018-09" db="EMBL/GenBank/DDBJ databases">
        <authorList>
            <person name="Livingstone P.G."/>
            <person name="Whitworth D.E."/>
        </authorList>
    </citation>
    <scope>NUCLEOTIDE SEQUENCE [LARGE SCALE GENOMIC DNA]</scope>
    <source>
        <strain evidence="2 3">CA031B</strain>
    </source>
</reference>
<evidence type="ECO:0000256" key="1">
    <source>
        <dbReference type="SAM" id="MobiDB-lite"/>
    </source>
</evidence>